<evidence type="ECO:0000256" key="5">
    <source>
        <dbReference type="ARBA" id="ARBA00022842"/>
    </source>
</evidence>
<name>A0A1V6CEG6_UNCT6</name>
<comment type="subunit">
    <text evidence="9 10">Homodimer, forms a heterotetramer with a Cas2 homodimer.</text>
</comment>
<keyword evidence="2 10" id="KW-0479">Metal-binding</keyword>
<dbReference type="NCBIfam" id="TIGR00287">
    <property type="entry name" value="cas1"/>
    <property type="match status" value="1"/>
</dbReference>
<evidence type="ECO:0000256" key="6">
    <source>
        <dbReference type="ARBA" id="ARBA00023118"/>
    </source>
</evidence>
<keyword evidence="3 10" id="KW-0255">Endonuclease</keyword>
<dbReference type="Gene3D" id="3.100.10.20">
    <property type="entry name" value="CRISPR-associated endonuclease Cas1, N-terminal domain"/>
    <property type="match status" value="1"/>
</dbReference>
<reference evidence="11" key="1">
    <citation type="submission" date="2017-02" db="EMBL/GenBank/DDBJ databases">
        <title>Delving into the versatile metabolic prowess of the omnipresent phylum Bacteroidetes.</title>
        <authorList>
            <person name="Nobu M.K."/>
            <person name="Mei R."/>
            <person name="Narihiro T."/>
            <person name="Kuroda K."/>
            <person name="Liu W.-T."/>
        </authorList>
    </citation>
    <scope>NUCLEOTIDE SEQUENCE</scope>
    <source>
        <strain evidence="11">ADurb.Bin131</strain>
    </source>
</reference>
<keyword evidence="5 10" id="KW-0460">Magnesium</keyword>
<comment type="function">
    <text evidence="10">CRISPR (clustered regularly interspaced short palindromic repeat), is an adaptive immune system that provides protection against mobile genetic elements (viruses, transposable elements and conjugative plasmids). CRISPR clusters contain spacers, sequences complementary to antecedent mobile elements, and target invading nucleic acids. CRISPR clusters are transcribed and processed into CRISPR RNA (crRNA). Acts as a dsDNA endonuclease. Involved in the integration of spacer DNA into the CRISPR cassette.</text>
</comment>
<evidence type="ECO:0000256" key="7">
    <source>
        <dbReference type="ARBA" id="ARBA00023125"/>
    </source>
</evidence>
<dbReference type="InterPro" id="IPR050646">
    <property type="entry name" value="Cas1"/>
</dbReference>
<dbReference type="CDD" id="cd09634">
    <property type="entry name" value="Cas1_I-II-III"/>
    <property type="match status" value="1"/>
</dbReference>
<comment type="caution">
    <text evidence="11">The sequence shown here is derived from an EMBL/GenBank/DDBJ whole genome shotgun (WGS) entry which is preliminary data.</text>
</comment>
<sequence>MATIYLIEQGAKLIKEQKKIVIEKEGQVLLEIPDFKVERVFIFGNIQITTQAMKFLLESGIETSFFNIWGRLIGKLSPIESKNVYLRIQQYEKHKNPEFVLSYAKIFVEGKIKNMKVVLQKYSHNHPEIDFSQSIAELDGCSGELMRKVQVSSILGVEGRASAIYFECFSKMLRKGFMFEGRIKRPPPDPVNSLLSLGYSLITNEMLSTVSGIGFDPYIGFLHTLEYGRPSLPLDLIEEFRQSIVDRLTLEIINKEIINQDDFEEKEAGVYLKDAPRKKYFEQYEKRMQTEITSPETNQRQTYRKLMFIQAQKLAKSLLENQPYIPFTIR</sequence>
<dbReference type="GO" id="GO:0004519">
    <property type="term" value="F:endonuclease activity"/>
    <property type="evidence" value="ECO:0007669"/>
    <property type="project" value="UniProtKB-UniRule"/>
</dbReference>
<feature type="binding site" evidence="10">
    <location>
        <position position="238"/>
    </location>
    <ligand>
        <name>Mn(2+)</name>
        <dbReference type="ChEBI" id="CHEBI:29035"/>
    </ligand>
</feature>
<dbReference type="EC" id="3.1.-.-" evidence="10"/>
<evidence type="ECO:0000256" key="9">
    <source>
        <dbReference type="ARBA" id="ARBA00038592"/>
    </source>
</evidence>
<gene>
    <name evidence="11" type="primary">cas1_1</name>
    <name evidence="10" type="synonym">cas1</name>
    <name evidence="11" type="ORF">BWX89_00057</name>
</gene>
<keyword evidence="7 10" id="KW-0238">DNA-binding</keyword>
<evidence type="ECO:0000256" key="1">
    <source>
        <dbReference type="ARBA" id="ARBA00022722"/>
    </source>
</evidence>
<dbReference type="InterPro" id="IPR042211">
    <property type="entry name" value="CRISPR-assoc_Cas1_N"/>
</dbReference>
<keyword evidence="4 10" id="KW-0378">Hydrolase</keyword>
<keyword evidence="8 10" id="KW-0464">Manganese</keyword>
<evidence type="ECO:0000256" key="8">
    <source>
        <dbReference type="ARBA" id="ARBA00023211"/>
    </source>
</evidence>
<evidence type="ECO:0000256" key="10">
    <source>
        <dbReference type="HAMAP-Rule" id="MF_01470"/>
    </source>
</evidence>
<feature type="binding site" evidence="10">
    <location>
        <position position="223"/>
    </location>
    <ligand>
        <name>Mn(2+)</name>
        <dbReference type="ChEBI" id="CHEBI:29035"/>
    </ligand>
</feature>
<dbReference type="InterPro" id="IPR002729">
    <property type="entry name" value="CRISPR-assoc_Cas1"/>
</dbReference>
<dbReference type="GO" id="GO:0046872">
    <property type="term" value="F:metal ion binding"/>
    <property type="evidence" value="ECO:0007669"/>
    <property type="project" value="UniProtKB-UniRule"/>
</dbReference>
<feature type="binding site" evidence="10">
    <location>
        <position position="158"/>
    </location>
    <ligand>
        <name>Mn(2+)</name>
        <dbReference type="ChEBI" id="CHEBI:29035"/>
    </ligand>
</feature>
<evidence type="ECO:0000256" key="3">
    <source>
        <dbReference type="ARBA" id="ARBA00022759"/>
    </source>
</evidence>
<dbReference type="GO" id="GO:0016787">
    <property type="term" value="F:hydrolase activity"/>
    <property type="evidence" value="ECO:0007669"/>
    <property type="project" value="UniProtKB-KW"/>
</dbReference>
<dbReference type="PANTHER" id="PTHR34353">
    <property type="entry name" value="CRISPR-ASSOCIATED ENDONUCLEASE CAS1 1"/>
    <property type="match status" value="1"/>
</dbReference>
<dbReference type="EMBL" id="MWDQ01000017">
    <property type="protein sequence ID" value="OQB75297.1"/>
    <property type="molecule type" value="Genomic_DNA"/>
</dbReference>
<dbReference type="InterPro" id="IPR042206">
    <property type="entry name" value="CRISPR-assoc_Cas1_C"/>
</dbReference>
<accession>A0A1V6CEG6</accession>
<comment type="similarity">
    <text evidence="10">Belongs to the CRISPR-associated endonuclease Cas1 family.</text>
</comment>
<evidence type="ECO:0000256" key="2">
    <source>
        <dbReference type="ARBA" id="ARBA00022723"/>
    </source>
</evidence>
<proteinExistence type="inferred from homology"/>
<dbReference type="Pfam" id="PF01867">
    <property type="entry name" value="Cas_Cas1"/>
    <property type="match status" value="1"/>
</dbReference>
<keyword evidence="6 10" id="KW-0051">Antiviral defense</keyword>
<dbReference type="AlphaFoldDB" id="A0A1V6CEG6"/>
<evidence type="ECO:0000256" key="4">
    <source>
        <dbReference type="ARBA" id="ARBA00022801"/>
    </source>
</evidence>
<dbReference type="Gene3D" id="1.20.120.920">
    <property type="entry name" value="CRISPR-associated endonuclease Cas1, C-terminal domain"/>
    <property type="match status" value="1"/>
</dbReference>
<dbReference type="Proteomes" id="UP000485562">
    <property type="component" value="Unassembled WGS sequence"/>
</dbReference>
<organism evidence="11">
    <name type="scientific">candidate division TA06 bacterium ADurb.Bin131</name>
    <dbReference type="NCBI Taxonomy" id="1852827"/>
    <lineage>
        <taxon>Bacteria</taxon>
        <taxon>Bacteria division TA06</taxon>
    </lineage>
</organism>
<dbReference type="HAMAP" id="MF_01470">
    <property type="entry name" value="Cas1"/>
    <property type="match status" value="1"/>
</dbReference>
<dbReference type="PANTHER" id="PTHR34353:SF2">
    <property type="entry name" value="CRISPR-ASSOCIATED ENDONUCLEASE CAS1 1"/>
    <property type="match status" value="1"/>
</dbReference>
<dbReference type="GO" id="GO:0003677">
    <property type="term" value="F:DNA binding"/>
    <property type="evidence" value="ECO:0007669"/>
    <property type="project" value="UniProtKB-KW"/>
</dbReference>
<protein>
    <recommendedName>
        <fullName evidence="10">CRISPR-associated endonuclease Cas1</fullName>
        <ecNumber evidence="10">3.1.-.-</ecNumber>
    </recommendedName>
</protein>
<evidence type="ECO:0000313" key="11">
    <source>
        <dbReference type="EMBL" id="OQB75297.1"/>
    </source>
</evidence>
<dbReference type="GO" id="GO:0051607">
    <property type="term" value="P:defense response to virus"/>
    <property type="evidence" value="ECO:0007669"/>
    <property type="project" value="UniProtKB-UniRule"/>
</dbReference>
<comment type="cofactor">
    <cofactor evidence="10">
        <name>Mg(2+)</name>
        <dbReference type="ChEBI" id="CHEBI:18420"/>
    </cofactor>
    <cofactor evidence="10">
        <name>Mn(2+)</name>
        <dbReference type="ChEBI" id="CHEBI:29035"/>
    </cofactor>
</comment>
<keyword evidence="1 10" id="KW-0540">Nuclease</keyword>
<dbReference type="GO" id="GO:0043571">
    <property type="term" value="P:maintenance of CRISPR repeat elements"/>
    <property type="evidence" value="ECO:0007669"/>
    <property type="project" value="UniProtKB-UniRule"/>
</dbReference>